<dbReference type="Proteomes" id="UP000027073">
    <property type="component" value="Unassembled WGS sequence"/>
</dbReference>
<dbReference type="InterPro" id="IPR040521">
    <property type="entry name" value="KDZ"/>
</dbReference>
<proteinExistence type="predicted"/>
<dbReference type="Pfam" id="PF18758">
    <property type="entry name" value="KDZ"/>
    <property type="match status" value="1"/>
</dbReference>
<sequence length="919" mass="104675">EFLLELMRIEGPGCSSLNTCGSCKKVPVEEEQSLFRCHDCFHSTLLYSACCIRKHVECPFHIIEKWNGKCFLRTSLKTIGLRVQLGHSPGDACSHPACASNVVVLHTNGIHQIAVDFCACEHVGTYGLMRQQFLRHRLFPATIDQPQTCSTFSLLEHYRMQALQSKVTMYDYYMALEKLTENRGFASVPKRYKEFIWMTRQYRYLTALKRGGRAHVPSGILGTGNGELGIQCPACPTPGVNLPLDWESAPPDRKFLYTLFLALDACFRLKRRIVSSVEKDPGLGIDWSYFVENEPFRRYILTVTDQKEMSTCSGLAALDYANTKFSRGYAATGVCLGVCARHEIIQRNGAADLQVGERYCNMDYCLASLLRHHDPKLNKLVSYDIVCQWSKHVLERLQKLPPLVRLKIASNAIRFAIPKLHIHGHTQFCQRTYSLNYLPGVGRTDGEGIERPWANIGATSTSTRAMGPGARIETLNDHWSHWNWQKIIGMGQLFAKRLRLTIAEREVQQESFEIFSSKQAERIDTWKAMVSAFEADGSKPNPYEIPSHGITEADVRLRLAKLESEDAGKGVPALHEVGPSGFIVEGLEIEETQRRISAYVKKASGSAQKLNGVDMRTKLTRSLARLRVLQGIYTPCVIHKLTTRDTPDEEEAESCPLLLPSALTPEERLTCAPGLVQIEQELRDAQCQSALNELRTLLFIKARLVGYKDRNARHQHANTRARILIERNEDRIKLQTQKYQAAWRALTNMSHDVGWPQLKQEHIRCMDDPDTLTERHTRLARQVEKDGRRVAKEGYRTISWIWVDGDYSEESIRSVALRVEWAKAWSRVRRWEEEVDLLREEMRRTLVSLRHQARTWESKATNGSGPPDVLAGLSAYAHWQAHIRYALASRFEEIWWGKDTKGDDDEEEEEAAGEGDEEY</sequence>
<name>A0A067NAG0_PLEO1</name>
<feature type="domain" description="CxC2-like cysteine cluster KDZ transposase-associated" evidence="3">
    <location>
        <begin position="76"/>
        <end position="184"/>
    </location>
</feature>
<gene>
    <name evidence="4" type="ORF">PLEOSDRAFT_1048709</name>
</gene>
<evidence type="ECO:0000313" key="4">
    <source>
        <dbReference type="EMBL" id="KDQ23930.1"/>
    </source>
</evidence>
<dbReference type="OrthoDB" id="3214502at2759"/>
<dbReference type="HOGENOM" id="CLU_003703_13_0_1"/>
<reference evidence="5" key="1">
    <citation type="journal article" date="2014" name="Proc. Natl. Acad. Sci. U.S.A.">
        <title>Extensive sampling of basidiomycete genomes demonstrates inadequacy of the white-rot/brown-rot paradigm for wood decay fungi.</title>
        <authorList>
            <person name="Riley R."/>
            <person name="Salamov A.A."/>
            <person name="Brown D.W."/>
            <person name="Nagy L.G."/>
            <person name="Floudas D."/>
            <person name="Held B.W."/>
            <person name="Levasseur A."/>
            <person name="Lombard V."/>
            <person name="Morin E."/>
            <person name="Otillar R."/>
            <person name="Lindquist E.A."/>
            <person name="Sun H."/>
            <person name="LaButti K.M."/>
            <person name="Schmutz J."/>
            <person name="Jabbour D."/>
            <person name="Luo H."/>
            <person name="Baker S.E."/>
            <person name="Pisabarro A.G."/>
            <person name="Walton J.D."/>
            <person name="Blanchette R.A."/>
            <person name="Henrissat B."/>
            <person name="Martin F."/>
            <person name="Cullen D."/>
            <person name="Hibbett D.S."/>
            <person name="Grigoriev I.V."/>
        </authorList>
    </citation>
    <scope>NUCLEOTIDE SEQUENCE [LARGE SCALE GENOMIC DNA]</scope>
    <source>
        <strain evidence="5">PC15</strain>
    </source>
</reference>
<dbReference type="PANTHER" id="PTHR33096:SF1">
    <property type="entry name" value="CXC1-LIKE CYSTEINE CLUSTER ASSOCIATED WITH KDZ TRANSPOSASES DOMAIN-CONTAINING PROTEIN"/>
    <property type="match status" value="1"/>
</dbReference>
<dbReference type="Pfam" id="PF18803">
    <property type="entry name" value="CxC2"/>
    <property type="match status" value="1"/>
</dbReference>
<feature type="region of interest" description="Disordered" evidence="2">
    <location>
        <begin position="899"/>
        <end position="919"/>
    </location>
</feature>
<dbReference type="VEuPathDB" id="FungiDB:PLEOSDRAFT_1048709"/>
<feature type="compositionally biased region" description="Acidic residues" evidence="2">
    <location>
        <begin position="902"/>
        <end position="919"/>
    </location>
</feature>
<feature type="non-terminal residue" evidence="4">
    <location>
        <position position="1"/>
    </location>
</feature>
<dbReference type="InterPro" id="IPR041457">
    <property type="entry name" value="CxC2_KDZ-assoc"/>
</dbReference>
<dbReference type="EMBL" id="KL198012">
    <property type="protein sequence ID" value="KDQ23930.1"/>
    <property type="molecule type" value="Genomic_DNA"/>
</dbReference>
<dbReference type="PANTHER" id="PTHR33096">
    <property type="entry name" value="CXC2 DOMAIN-CONTAINING PROTEIN"/>
    <property type="match status" value="1"/>
</dbReference>
<evidence type="ECO:0000256" key="2">
    <source>
        <dbReference type="SAM" id="MobiDB-lite"/>
    </source>
</evidence>
<feature type="coiled-coil region" evidence="1">
    <location>
        <begin position="828"/>
        <end position="859"/>
    </location>
</feature>
<dbReference type="STRING" id="1137138.A0A067NAG0"/>
<dbReference type="InParanoid" id="A0A067NAG0"/>
<dbReference type="AlphaFoldDB" id="A0A067NAG0"/>
<evidence type="ECO:0000313" key="5">
    <source>
        <dbReference type="Proteomes" id="UP000027073"/>
    </source>
</evidence>
<evidence type="ECO:0000259" key="3">
    <source>
        <dbReference type="Pfam" id="PF18803"/>
    </source>
</evidence>
<accession>A0A067NAG0</accession>
<keyword evidence="1" id="KW-0175">Coiled coil</keyword>
<evidence type="ECO:0000256" key="1">
    <source>
        <dbReference type="SAM" id="Coils"/>
    </source>
</evidence>
<organism evidence="4 5">
    <name type="scientific">Pleurotus ostreatus (strain PC15)</name>
    <name type="common">Oyster mushroom</name>
    <dbReference type="NCBI Taxonomy" id="1137138"/>
    <lineage>
        <taxon>Eukaryota</taxon>
        <taxon>Fungi</taxon>
        <taxon>Dikarya</taxon>
        <taxon>Basidiomycota</taxon>
        <taxon>Agaricomycotina</taxon>
        <taxon>Agaricomycetes</taxon>
        <taxon>Agaricomycetidae</taxon>
        <taxon>Agaricales</taxon>
        <taxon>Pleurotineae</taxon>
        <taxon>Pleurotaceae</taxon>
        <taxon>Pleurotus</taxon>
    </lineage>
</organism>
<protein>
    <recommendedName>
        <fullName evidence="3">CxC2-like cysteine cluster KDZ transposase-associated domain-containing protein</fullName>
    </recommendedName>
</protein>